<dbReference type="GO" id="GO:0004725">
    <property type="term" value="F:protein tyrosine phosphatase activity"/>
    <property type="evidence" value="ECO:0007669"/>
    <property type="project" value="InterPro"/>
</dbReference>
<organism evidence="2 3">
    <name type="scientific">Oesophagostomum dentatum</name>
    <name type="common">Nodular worm</name>
    <dbReference type="NCBI Taxonomy" id="61180"/>
    <lineage>
        <taxon>Eukaryota</taxon>
        <taxon>Metazoa</taxon>
        <taxon>Ecdysozoa</taxon>
        <taxon>Nematoda</taxon>
        <taxon>Chromadorea</taxon>
        <taxon>Rhabditida</taxon>
        <taxon>Rhabditina</taxon>
        <taxon>Rhabditomorpha</taxon>
        <taxon>Strongyloidea</taxon>
        <taxon>Strongylidae</taxon>
        <taxon>Oesophagostomum</taxon>
    </lineage>
</organism>
<evidence type="ECO:0000313" key="2">
    <source>
        <dbReference type="EMBL" id="KHJ89995.1"/>
    </source>
</evidence>
<reference evidence="2 3" key="1">
    <citation type="submission" date="2014-03" db="EMBL/GenBank/DDBJ databases">
        <title>Draft genome of the hookworm Oesophagostomum dentatum.</title>
        <authorList>
            <person name="Mitreva M."/>
        </authorList>
    </citation>
    <scope>NUCLEOTIDE SEQUENCE [LARGE SCALE GENOMIC DNA]</scope>
    <source>
        <strain evidence="2 3">OD-Hann</strain>
    </source>
</reference>
<dbReference type="InterPro" id="IPR052782">
    <property type="entry name" value="Oocyte-zygote_transition_reg"/>
</dbReference>
<dbReference type="OrthoDB" id="5834449at2759"/>
<name>A0A0B1T3L6_OESDE</name>
<evidence type="ECO:0000259" key="1">
    <source>
        <dbReference type="PROSITE" id="PS50055"/>
    </source>
</evidence>
<dbReference type="Proteomes" id="UP000053660">
    <property type="component" value="Unassembled WGS sequence"/>
</dbReference>
<gene>
    <name evidence="2" type="ORF">OESDEN_10168</name>
</gene>
<protein>
    <submittedName>
        <fullName evidence="2">Protein-tyrosine phosphatase</fullName>
    </submittedName>
</protein>
<dbReference type="PANTHER" id="PTHR46163">
    <property type="entry name" value="TYROSINE-PROTEIN PHOSPHATASE-RELATED"/>
    <property type="match status" value="1"/>
</dbReference>
<dbReference type="AlphaFoldDB" id="A0A0B1T3L6"/>
<dbReference type="EMBL" id="KN553497">
    <property type="protein sequence ID" value="KHJ89995.1"/>
    <property type="molecule type" value="Genomic_DNA"/>
</dbReference>
<feature type="domain" description="Tyrosine-protein phosphatase" evidence="1">
    <location>
        <begin position="1"/>
        <end position="144"/>
    </location>
</feature>
<keyword evidence="3" id="KW-1185">Reference proteome</keyword>
<dbReference type="Pfam" id="PF00102">
    <property type="entry name" value="Y_phosphatase"/>
    <property type="match status" value="1"/>
</dbReference>
<dbReference type="SUPFAM" id="SSF52799">
    <property type="entry name" value="(Phosphotyrosine protein) phosphatases II"/>
    <property type="match status" value="1"/>
</dbReference>
<dbReference type="PANTHER" id="PTHR46163:SF7">
    <property type="entry name" value="PROTEIN TYROSINE PHOSPHATASE-LIKE PROTEIN EGG-3"/>
    <property type="match status" value="1"/>
</dbReference>
<evidence type="ECO:0000313" key="3">
    <source>
        <dbReference type="Proteomes" id="UP000053660"/>
    </source>
</evidence>
<dbReference type="Gene3D" id="3.90.190.10">
    <property type="entry name" value="Protein tyrosine phosphatase superfamily"/>
    <property type="match status" value="1"/>
</dbReference>
<proteinExistence type="predicted"/>
<dbReference type="PROSITE" id="PS50055">
    <property type="entry name" value="TYR_PHOSPHATASE_PTP"/>
    <property type="match status" value="1"/>
</dbReference>
<dbReference type="InterPro" id="IPR000242">
    <property type="entry name" value="PTP_cat"/>
</dbReference>
<accession>A0A0B1T3L6</accession>
<dbReference type="InterPro" id="IPR029021">
    <property type="entry name" value="Prot-tyrosine_phosphatase-like"/>
</dbReference>
<sequence>MLCSAVDKHSLGPLDRSPAPHCLYYWPRAVGESQRYGSLVVRNVRVDGTIDPLFNVTYLELQPVDSNSLEDVLLVEHWQYDWQQLRDVHWPFRVLRKARLLKTPTIVQCLDGCDRSGTLVAIETVLMQFLRGENTLFLQLHNVL</sequence>